<reference evidence="1 2" key="1">
    <citation type="submission" date="2014-06" db="EMBL/GenBank/DDBJ databases">
        <title>Draft genome sequence of Paenibacillus sp. MSt1.</title>
        <authorList>
            <person name="Aw Y.K."/>
            <person name="Ong K.S."/>
            <person name="Gan H.M."/>
            <person name="Lee S.M."/>
        </authorList>
    </citation>
    <scope>NUCLEOTIDE SEQUENCE [LARGE SCALE GENOMIC DNA]</scope>
    <source>
        <strain evidence="1 2">MSt1</strain>
    </source>
</reference>
<accession>A0A081P348</accession>
<organism evidence="1 2">
    <name type="scientific">Paenibacillus tyrfis</name>
    <dbReference type="NCBI Taxonomy" id="1501230"/>
    <lineage>
        <taxon>Bacteria</taxon>
        <taxon>Bacillati</taxon>
        <taxon>Bacillota</taxon>
        <taxon>Bacilli</taxon>
        <taxon>Bacillales</taxon>
        <taxon>Paenibacillaceae</taxon>
        <taxon>Paenibacillus</taxon>
    </lineage>
</organism>
<gene>
    <name evidence="1" type="ORF">ET33_05380</name>
</gene>
<dbReference type="AlphaFoldDB" id="A0A081P348"/>
<comment type="caution">
    <text evidence="1">The sequence shown here is derived from an EMBL/GenBank/DDBJ whole genome shotgun (WGS) entry which is preliminary data.</text>
</comment>
<evidence type="ECO:0000313" key="1">
    <source>
        <dbReference type="EMBL" id="KEQ25121.1"/>
    </source>
</evidence>
<dbReference type="Proteomes" id="UP000028123">
    <property type="component" value="Unassembled WGS sequence"/>
</dbReference>
<dbReference type="EMBL" id="JNVM01000012">
    <property type="protein sequence ID" value="KEQ25121.1"/>
    <property type="molecule type" value="Genomic_DNA"/>
</dbReference>
<dbReference type="OrthoDB" id="2616366at2"/>
<name>A0A081P348_9BACL</name>
<dbReference type="RefSeq" id="WP_036683648.1">
    <property type="nucleotide sequence ID" value="NZ_JNVM01000012.1"/>
</dbReference>
<sequence length="193" mass="19337">MTNYNVFDYKNNPAYVQMTNTVQTPDITAPPETSAGSAGSLFSLTGSASASVVAGLTSATFSLLLSNPSNSGKTVYISRLTGSIGGSSLLSSLSGSTTLFMGGTLSGATSQTPTNNNFNSTTASVVSAESSTSGVTGGTTVYSYQLAPGPFVQNFIGGIVVPPGSSLSATVTSSSSVVGLTITSAINLAWWEA</sequence>
<proteinExistence type="predicted"/>
<keyword evidence="2" id="KW-1185">Reference proteome</keyword>
<dbReference type="eggNOG" id="ENOG5030503">
    <property type="taxonomic scope" value="Bacteria"/>
</dbReference>
<evidence type="ECO:0000313" key="2">
    <source>
        <dbReference type="Proteomes" id="UP000028123"/>
    </source>
</evidence>
<protein>
    <submittedName>
        <fullName evidence="1">Uncharacterized protein</fullName>
    </submittedName>
</protein>